<keyword evidence="3 4" id="KW-0975">Bacterial flagellum</keyword>
<dbReference type="Pfam" id="PF00669">
    <property type="entry name" value="Flagellin_N"/>
    <property type="match status" value="1"/>
</dbReference>
<keyword evidence="7" id="KW-0282">Flagellum</keyword>
<comment type="function">
    <text evidence="4">Flagellin is the subunit protein which polymerizes to form the filaments of bacterial flagella.</text>
</comment>
<comment type="caution">
    <text evidence="7">The sequence shown here is derived from an EMBL/GenBank/DDBJ whole genome shotgun (WGS) entry which is preliminary data.</text>
</comment>
<proteinExistence type="inferred from homology"/>
<dbReference type="Gene3D" id="6.10.10.10">
    <property type="entry name" value="Flagellar export chaperone, C-terminal domain"/>
    <property type="match status" value="1"/>
</dbReference>
<evidence type="ECO:0000313" key="8">
    <source>
        <dbReference type="Proteomes" id="UP001528850"/>
    </source>
</evidence>
<dbReference type="Gene3D" id="6.10.280.190">
    <property type="match status" value="1"/>
</dbReference>
<dbReference type="InterPro" id="IPR001029">
    <property type="entry name" value="Flagellin_N"/>
</dbReference>
<evidence type="ECO:0000313" key="7">
    <source>
        <dbReference type="EMBL" id="MDF4025143.1"/>
    </source>
</evidence>
<dbReference type="SUPFAM" id="SSF64518">
    <property type="entry name" value="Phase 1 flagellin"/>
    <property type="match status" value="1"/>
</dbReference>
<dbReference type="Gene3D" id="2.170.280.10">
    <property type="entry name" value="f41 fragment of flagellin, middle domain"/>
    <property type="match status" value="1"/>
</dbReference>
<sequence length="465" mass="46937">MSLTINTNMMSLTAQRNLSASQNKLSSAIERLSSGNRINSAKDDAAGLAISTRFTTQINGLNQAVRNANDGISLSQTTESALDEVTNNLQRIRELAVQSTNASNSSSDRAALDAEVQQRLSEVTRIATQTNFNGMKVLDGSAKNLSFQVGANVGEVISVGLNQGMKANQVGQLAQASVATTFPAGLSLANGDLTIGGTSVTGNFTDANSLATAINGVSAGLASVVNGEIKLTNGTNAAITVAGNKATSLGLNGTLAANTGTQTSTGVNAAVTAPAQPVTIAAGQLSIQVGSGTAFNISGTFKSTQDLADAINSQSSQGISAYVGQNGSLNIASAQALTITATAGSPAATLGFTSQNVAVGTGTLADSSIATVDGANATINRVDAALQSVSSLRSNLGAVQNRFESTISNLQNISQNLTSSRSAITDADFAQETANMSSAQILQQAGVSVLATANQSQQIVTKLLG</sequence>
<protein>
    <recommendedName>
        <fullName evidence="4">Flagellin</fullName>
    </recommendedName>
</protein>
<keyword evidence="8" id="KW-1185">Reference proteome</keyword>
<accession>A0ABT6BAM8</accession>
<feature type="domain" description="Flagellin N-terminal" evidence="5">
    <location>
        <begin position="5"/>
        <end position="142"/>
    </location>
</feature>
<evidence type="ECO:0000259" key="6">
    <source>
        <dbReference type="Pfam" id="PF00700"/>
    </source>
</evidence>
<dbReference type="RefSeq" id="WP_320549654.1">
    <property type="nucleotide sequence ID" value="NZ_JAQLOK010000001.1"/>
</dbReference>
<gene>
    <name evidence="7" type="ORF">P3W24_09230</name>
</gene>
<name>A0ABT6BAM8_9GAMM</name>
<dbReference type="EMBL" id="JARJJS010000002">
    <property type="protein sequence ID" value="MDF4025143.1"/>
    <property type="molecule type" value="Genomic_DNA"/>
</dbReference>
<feature type="domain" description="Flagellin C-terminal" evidence="6">
    <location>
        <begin position="380"/>
        <end position="464"/>
    </location>
</feature>
<evidence type="ECO:0000256" key="4">
    <source>
        <dbReference type="RuleBase" id="RU362073"/>
    </source>
</evidence>
<dbReference type="PRINTS" id="PR00207">
    <property type="entry name" value="FLAGELLIN"/>
</dbReference>
<comment type="subcellular location">
    <subcellularLocation>
        <location evidence="4">Secreted</location>
    </subcellularLocation>
    <subcellularLocation>
        <location evidence="4">Bacterial flagellum</location>
    </subcellularLocation>
</comment>
<dbReference type="PANTHER" id="PTHR42792">
    <property type="entry name" value="FLAGELLIN"/>
    <property type="match status" value="1"/>
</dbReference>
<keyword evidence="7" id="KW-0966">Cell projection</keyword>
<dbReference type="Pfam" id="PF00700">
    <property type="entry name" value="Flagellin_C"/>
    <property type="match status" value="1"/>
</dbReference>
<organism evidence="7 8">
    <name type="scientific">Luteibacter sahnii</name>
    <dbReference type="NCBI Taxonomy" id="3021977"/>
    <lineage>
        <taxon>Bacteria</taxon>
        <taxon>Pseudomonadati</taxon>
        <taxon>Pseudomonadota</taxon>
        <taxon>Gammaproteobacteria</taxon>
        <taxon>Lysobacterales</taxon>
        <taxon>Rhodanobacteraceae</taxon>
        <taxon>Luteibacter</taxon>
    </lineage>
</organism>
<dbReference type="InterPro" id="IPR042187">
    <property type="entry name" value="Flagellin_C_sub2"/>
</dbReference>
<dbReference type="Gene3D" id="1.20.1330.10">
    <property type="entry name" value="f41 fragment of flagellin, N-terminal domain"/>
    <property type="match status" value="1"/>
</dbReference>
<reference evidence="7 8" key="1">
    <citation type="journal article" date="2024" name="Curr. Microbiol.">
        <title>Luteibacter sahnii sp. nov., A Novel Yellow-Colored Xanthomonadin Pigment Producing Probiotic Bacterium from Healthy Rice Seed Microbiome.</title>
        <authorList>
            <person name="Jaiswal G."/>
            <person name="Rana R."/>
            <person name="Nayak P.K."/>
            <person name="Chouhan R."/>
            <person name="Gandhi S.G."/>
            <person name="Patel H.K."/>
            <person name="Patil P.B."/>
        </authorList>
    </citation>
    <scope>NUCLEOTIDE SEQUENCE [LARGE SCALE GENOMIC DNA]</scope>
    <source>
        <strain evidence="7 8">PPL201</strain>
    </source>
</reference>
<keyword evidence="2 4" id="KW-0964">Secreted</keyword>
<dbReference type="Proteomes" id="UP001528850">
    <property type="component" value="Unassembled WGS sequence"/>
</dbReference>
<dbReference type="InterPro" id="IPR046358">
    <property type="entry name" value="Flagellin_C"/>
</dbReference>
<comment type="similarity">
    <text evidence="1 4">Belongs to the bacterial flagellin family.</text>
</comment>
<dbReference type="PANTHER" id="PTHR42792:SF2">
    <property type="entry name" value="FLAGELLIN"/>
    <property type="match status" value="1"/>
</dbReference>
<evidence type="ECO:0000259" key="5">
    <source>
        <dbReference type="Pfam" id="PF00669"/>
    </source>
</evidence>
<keyword evidence="7" id="KW-0969">Cilium</keyword>
<dbReference type="InterPro" id="IPR001492">
    <property type="entry name" value="Flagellin"/>
</dbReference>
<dbReference type="Gene3D" id="2.30.220.10">
    <property type="entry name" value="f41 fragment of flagellin, C-terminal domain"/>
    <property type="match status" value="1"/>
</dbReference>
<evidence type="ECO:0000256" key="1">
    <source>
        <dbReference type="ARBA" id="ARBA00005709"/>
    </source>
</evidence>
<evidence type="ECO:0000256" key="2">
    <source>
        <dbReference type="ARBA" id="ARBA00022525"/>
    </source>
</evidence>
<evidence type="ECO:0000256" key="3">
    <source>
        <dbReference type="ARBA" id="ARBA00023143"/>
    </source>
</evidence>